<accession>A0A8S5Q406</accession>
<organism evidence="1">
    <name type="scientific">Siphoviridae sp. ctLqe90</name>
    <dbReference type="NCBI Taxonomy" id="2825456"/>
    <lineage>
        <taxon>Viruses</taxon>
        <taxon>Duplodnaviria</taxon>
        <taxon>Heunggongvirae</taxon>
        <taxon>Uroviricota</taxon>
        <taxon>Caudoviricetes</taxon>
    </lineage>
</organism>
<sequence length="130" mass="15217">MVALKNQPVYYITIKANRDSEIKTLYAGEHFGEGGFFINFDLAKRFSCPLSAEKWFKFNFDETNLPPEYYDWTSITIEELKLVPVMNIYLSKEETVSNSVTLETTTKREKPKRTYKKKKVEDKIDTIPDT</sequence>
<evidence type="ECO:0000313" key="1">
    <source>
        <dbReference type="EMBL" id="DAE13381.1"/>
    </source>
</evidence>
<name>A0A8S5Q406_9CAUD</name>
<protein>
    <submittedName>
        <fullName evidence="1">Uncharacterized protein</fullName>
    </submittedName>
</protein>
<dbReference type="EMBL" id="BK015564">
    <property type="protein sequence ID" value="DAE13381.1"/>
    <property type="molecule type" value="Genomic_DNA"/>
</dbReference>
<proteinExistence type="predicted"/>
<reference evidence="1" key="1">
    <citation type="journal article" date="2021" name="Proc. Natl. Acad. Sci. U.S.A.">
        <title>A Catalog of Tens of Thousands of Viruses from Human Metagenomes Reveals Hidden Associations with Chronic Diseases.</title>
        <authorList>
            <person name="Tisza M.J."/>
            <person name="Buck C.B."/>
        </authorList>
    </citation>
    <scope>NUCLEOTIDE SEQUENCE</scope>
    <source>
        <strain evidence="1">CtLqe90</strain>
    </source>
</reference>